<proteinExistence type="predicted"/>
<reference evidence="1 3" key="1">
    <citation type="submission" date="2013-09" db="EMBL/GenBank/DDBJ databases">
        <title>Draft Genome Sequence of five Lactobacillus helveticus strains CIRM-BIA 101T, 103, 104, 951 and 953 isolated from milk product.</title>
        <authorList>
            <person name="Valence F."/>
            <person name="Chuat V."/>
            <person name="Ma L."/>
            <person name="Creno S."/>
            <person name="Falentin H."/>
            <person name="Lortal S."/>
            <person name="Bizet C."/>
            <person name="Clermont D."/>
            <person name="Loux V."/>
            <person name="Bouchier C."/>
            <person name="Cousin S."/>
        </authorList>
    </citation>
    <scope>NUCLEOTIDE SEQUENCE [LARGE SCALE GENOMIC DNA]</scope>
    <source>
        <strain evidence="1 3">CIRM-BIA 953</strain>
    </source>
</reference>
<comment type="caution">
    <text evidence="1">The sequence shown here is derived from an EMBL/GenBank/DDBJ whole genome shotgun (WGS) entry which is preliminary data.</text>
</comment>
<dbReference type="Proteomes" id="UP000017243">
    <property type="component" value="Unassembled WGS sequence"/>
</dbReference>
<sequence length="25" mass="3036">MLSGINVRRLKWLLRTIKIQARKLK</sequence>
<evidence type="ECO:0000313" key="2">
    <source>
        <dbReference type="EMBL" id="CDI43388.1"/>
    </source>
</evidence>
<evidence type="ECO:0000313" key="3">
    <source>
        <dbReference type="Proteomes" id="UP000017243"/>
    </source>
</evidence>
<dbReference type="EMBL" id="CBUH010000169">
    <property type="protein sequence ID" value="CDI43306.1"/>
    <property type="molecule type" value="Genomic_DNA"/>
</dbReference>
<dbReference type="EMBL" id="CBUH010000169">
    <property type="protein sequence ID" value="CDI43388.1"/>
    <property type="molecule type" value="Genomic_DNA"/>
</dbReference>
<dbReference type="AlphaFoldDB" id="U4QIR4"/>
<evidence type="ECO:0000313" key="1">
    <source>
        <dbReference type="EMBL" id="CDI43306.1"/>
    </source>
</evidence>
<gene>
    <name evidence="1" type="ORF">LHCIRMBIA953_02577</name>
    <name evidence="2" type="ORF">LHCIRMBIA953_02661</name>
</gene>
<accession>U4QIR4</accession>
<protein>
    <submittedName>
        <fullName evidence="1">Uncharacterized protein</fullName>
    </submittedName>
</protein>
<organism evidence="1 3">
    <name type="scientific">Lactobacillus helveticus CIRM-BIA 953</name>
    <dbReference type="NCBI Taxonomy" id="1226335"/>
    <lineage>
        <taxon>Bacteria</taxon>
        <taxon>Bacillati</taxon>
        <taxon>Bacillota</taxon>
        <taxon>Bacilli</taxon>
        <taxon>Lactobacillales</taxon>
        <taxon>Lactobacillaceae</taxon>
        <taxon>Lactobacillus</taxon>
    </lineage>
</organism>
<name>U4QIR4_LACHE</name>